<accession>A0ABV5AA36</accession>
<dbReference type="InterPro" id="IPR000600">
    <property type="entry name" value="ROK"/>
</dbReference>
<dbReference type="Proteomes" id="UP001579974">
    <property type="component" value="Unassembled WGS sequence"/>
</dbReference>
<protein>
    <submittedName>
        <fullName evidence="4">ROK family transcriptional regulator</fullName>
    </submittedName>
</protein>
<dbReference type="Pfam" id="PF00480">
    <property type="entry name" value="ROK"/>
    <property type="match status" value="1"/>
</dbReference>
<dbReference type="EMBL" id="JBDXSU010000002">
    <property type="protein sequence ID" value="MFB5189124.1"/>
    <property type="molecule type" value="Genomic_DNA"/>
</dbReference>
<name>A0ABV5AA36_9BACL</name>
<evidence type="ECO:0000256" key="3">
    <source>
        <dbReference type="ARBA" id="ARBA00022629"/>
    </source>
</evidence>
<dbReference type="InterPro" id="IPR043129">
    <property type="entry name" value="ATPase_NBD"/>
</dbReference>
<dbReference type="PROSITE" id="PS01125">
    <property type="entry name" value="ROK"/>
    <property type="match status" value="1"/>
</dbReference>
<keyword evidence="3" id="KW-0859">Xylose metabolism</keyword>
<keyword evidence="3" id="KW-0119">Carbohydrate metabolism</keyword>
<dbReference type="SUPFAM" id="SSF53067">
    <property type="entry name" value="Actin-like ATPase domain"/>
    <property type="match status" value="1"/>
</dbReference>
<dbReference type="InterPro" id="IPR036388">
    <property type="entry name" value="WH-like_DNA-bd_sf"/>
</dbReference>
<dbReference type="InterPro" id="IPR036390">
    <property type="entry name" value="WH_DNA-bd_sf"/>
</dbReference>
<evidence type="ECO:0000256" key="2">
    <source>
        <dbReference type="ARBA" id="ARBA00006479"/>
    </source>
</evidence>
<organism evidence="4 5">
    <name type="scientific">Alicyclobacillus fastidiosus</name>
    <dbReference type="NCBI Taxonomy" id="392011"/>
    <lineage>
        <taxon>Bacteria</taxon>
        <taxon>Bacillati</taxon>
        <taxon>Bacillota</taxon>
        <taxon>Bacilli</taxon>
        <taxon>Bacillales</taxon>
        <taxon>Alicyclobacillaceae</taxon>
        <taxon>Alicyclobacillus</taxon>
    </lineage>
</organism>
<dbReference type="SUPFAM" id="SSF46785">
    <property type="entry name" value="Winged helix' DNA-binding domain"/>
    <property type="match status" value="1"/>
</dbReference>
<evidence type="ECO:0000256" key="1">
    <source>
        <dbReference type="ARBA" id="ARBA00002486"/>
    </source>
</evidence>
<comment type="caution">
    <text evidence="4">The sequence shown here is derived from an EMBL/GenBank/DDBJ whole genome shotgun (WGS) entry which is preliminary data.</text>
</comment>
<gene>
    <name evidence="4" type="ORF">KKP3000_002123</name>
</gene>
<keyword evidence="5" id="KW-1185">Reference proteome</keyword>
<dbReference type="RefSeq" id="WP_275472731.1">
    <property type="nucleotide sequence ID" value="NZ_CP162940.1"/>
</dbReference>
<evidence type="ECO:0000313" key="5">
    <source>
        <dbReference type="Proteomes" id="UP001579974"/>
    </source>
</evidence>
<dbReference type="PANTHER" id="PTHR18964:SF149">
    <property type="entry name" value="BIFUNCTIONAL UDP-N-ACETYLGLUCOSAMINE 2-EPIMERASE_N-ACETYLMANNOSAMINE KINASE"/>
    <property type="match status" value="1"/>
</dbReference>
<dbReference type="Gene3D" id="1.10.10.10">
    <property type="entry name" value="Winged helix-like DNA-binding domain superfamily/Winged helix DNA-binding domain"/>
    <property type="match status" value="1"/>
</dbReference>
<reference evidence="4 5" key="1">
    <citation type="journal article" date="2024" name="Int. J. Mol. Sci.">
        <title>Exploration of Alicyclobacillus spp. Genome in Search of Antibiotic Resistance.</title>
        <authorList>
            <person name="Bucka-Kolendo J."/>
            <person name="Kiousi D.E."/>
            <person name="Dekowska A."/>
            <person name="Mikolajczuk-Szczyrba A."/>
            <person name="Karadedos D.M."/>
            <person name="Michael P."/>
            <person name="Galanis A."/>
            <person name="Sokolowska B."/>
        </authorList>
    </citation>
    <scope>NUCLEOTIDE SEQUENCE [LARGE SCALE GENOMIC DNA]</scope>
    <source>
        <strain evidence="4 5">KKP 3000</strain>
    </source>
</reference>
<dbReference type="Gene3D" id="3.30.420.40">
    <property type="match status" value="2"/>
</dbReference>
<comment type="similarity">
    <text evidence="2">Belongs to the ROK (NagC/XylR) family.</text>
</comment>
<dbReference type="PANTHER" id="PTHR18964">
    <property type="entry name" value="ROK (REPRESSOR, ORF, KINASE) FAMILY"/>
    <property type="match status" value="1"/>
</dbReference>
<proteinExistence type="inferred from homology"/>
<evidence type="ECO:0000313" key="4">
    <source>
        <dbReference type="EMBL" id="MFB5189124.1"/>
    </source>
</evidence>
<dbReference type="Pfam" id="PF13412">
    <property type="entry name" value="HTH_24"/>
    <property type="match status" value="1"/>
</dbReference>
<sequence>MEKRTPSTIGRANKANVLHLIKEHGPMSRASVARTLNMSRSTISSLVDQLINEGRIREGATGQSTSAGGRRPVYLNYVASAKYALGIDIGGSKTIAMITDLDGNVVVRRKFQSHASEMNSMDHILREVQDVIRSSGISPIQIIGTGIGFPGVTSADEGVVVQAPGLHLDQFPATSFFRSLPGDVWVDNDVNMGVIGERWKGAAQGQDNVVLIAVGTGIGAGLILGGKVYRGGRGYAGEIGHLHIDPFTTAPKLSLGDYGPLEQMASGQGMEQLALAKMKDFPDTSLTPEDVSVPLLFEAAKRGDTLARDVLQQATTYLAFSIANIVTLLNPDIVILGGGVSRVGRPLIDELATGVARLSPVPCKIVLAGLGEDAAAFGGAATVLLQAGELRLTGFDDALVERGT</sequence>
<dbReference type="InterPro" id="IPR049874">
    <property type="entry name" value="ROK_cs"/>
</dbReference>
<comment type="function">
    <text evidence="1">Transcriptional repressor of xylose-utilizing enzymes.</text>
</comment>